<sequence length="124" mass="13662">MNGNPCARRLARRSRSALLLAAVSVLLIQTLTVWNFSSLDSAGGDTGARSREKRDDRTGGFNKADKERRTYDLCLWVKIWPSKPKQFVLCGFPPLNASKQIPLCFPGVSVLSGHESTVSPAVWD</sequence>
<comment type="caution">
    <text evidence="2">The sequence shown here is derived from an EMBL/GenBank/DDBJ whole genome shotgun (WGS) entry which is preliminary data.</text>
</comment>
<protein>
    <submittedName>
        <fullName evidence="2">Uncharacterized protein</fullName>
    </submittedName>
</protein>
<name>A0ABV0RLY1_9TELE</name>
<reference evidence="2 3" key="1">
    <citation type="submission" date="2021-06" db="EMBL/GenBank/DDBJ databases">
        <authorList>
            <person name="Palmer J.M."/>
        </authorList>
    </citation>
    <scope>NUCLEOTIDE SEQUENCE [LARGE SCALE GENOMIC DNA]</scope>
    <source>
        <strain evidence="2 3">XC_2019</strain>
        <tissue evidence="2">Muscle</tissue>
    </source>
</reference>
<dbReference type="Proteomes" id="UP001434883">
    <property type="component" value="Unassembled WGS sequence"/>
</dbReference>
<organism evidence="2 3">
    <name type="scientific">Xenoophorus captivus</name>
    <dbReference type="NCBI Taxonomy" id="1517983"/>
    <lineage>
        <taxon>Eukaryota</taxon>
        <taxon>Metazoa</taxon>
        <taxon>Chordata</taxon>
        <taxon>Craniata</taxon>
        <taxon>Vertebrata</taxon>
        <taxon>Euteleostomi</taxon>
        <taxon>Actinopterygii</taxon>
        <taxon>Neopterygii</taxon>
        <taxon>Teleostei</taxon>
        <taxon>Neoteleostei</taxon>
        <taxon>Acanthomorphata</taxon>
        <taxon>Ovalentaria</taxon>
        <taxon>Atherinomorphae</taxon>
        <taxon>Cyprinodontiformes</taxon>
        <taxon>Goodeidae</taxon>
        <taxon>Xenoophorus</taxon>
    </lineage>
</organism>
<dbReference type="EMBL" id="JAHRIN010050576">
    <property type="protein sequence ID" value="MEQ2208553.1"/>
    <property type="molecule type" value="Genomic_DNA"/>
</dbReference>
<accession>A0ABV0RLY1</accession>
<evidence type="ECO:0000313" key="2">
    <source>
        <dbReference type="EMBL" id="MEQ2208553.1"/>
    </source>
</evidence>
<proteinExistence type="predicted"/>
<evidence type="ECO:0000256" key="1">
    <source>
        <dbReference type="SAM" id="MobiDB-lite"/>
    </source>
</evidence>
<evidence type="ECO:0000313" key="3">
    <source>
        <dbReference type="Proteomes" id="UP001434883"/>
    </source>
</evidence>
<keyword evidence="3" id="KW-1185">Reference proteome</keyword>
<feature type="region of interest" description="Disordered" evidence="1">
    <location>
        <begin position="38"/>
        <end position="62"/>
    </location>
</feature>
<gene>
    <name evidence="2" type="ORF">XENOCAPTIV_005836</name>
</gene>
<feature type="compositionally biased region" description="Basic and acidic residues" evidence="1">
    <location>
        <begin position="48"/>
        <end position="62"/>
    </location>
</feature>